<comment type="caution">
    <text evidence="2">The sequence shown here is derived from an EMBL/GenBank/DDBJ whole genome shotgun (WGS) entry which is preliminary data.</text>
</comment>
<gene>
    <name evidence="2" type="ORF">IAC61_03470</name>
</gene>
<protein>
    <submittedName>
        <fullName evidence="2">Uncharacterized protein</fullName>
    </submittedName>
</protein>
<proteinExistence type="predicted"/>
<dbReference type="AlphaFoldDB" id="A0A9D9DF01"/>
<evidence type="ECO:0000313" key="2">
    <source>
        <dbReference type="EMBL" id="MBO8426362.1"/>
    </source>
</evidence>
<name>A0A9D9DF01_9FIRM</name>
<feature type="region of interest" description="Disordered" evidence="1">
    <location>
        <begin position="116"/>
        <end position="146"/>
    </location>
</feature>
<dbReference type="EMBL" id="JADINA010000022">
    <property type="protein sequence ID" value="MBO8426362.1"/>
    <property type="molecule type" value="Genomic_DNA"/>
</dbReference>
<reference evidence="2" key="1">
    <citation type="submission" date="2020-10" db="EMBL/GenBank/DDBJ databases">
        <authorList>
            <person name="Gilroy R."/>
        </authorList>
    </citation>
    <scope>NUCLEOTIDE SEQUENCE</scope>
    <source>
        <strain evidence="2">17113</strain>
    </source>
</reference>
<organism evidence="2 3">
    <name type="scientific">Candidatus Alloenteromonas pullistercoris</name>
    <dbReference type="NCBI Taxonomy" id="2840785"/>
    <lineage>
        <taxon>Bacteria</taxon>
        <taxon>Bacillati</taxon>
        <taxon>Bacillota</taxon>
        <taxon>Bacillota incertae sedis</taxon>
        <taxon>Candidatus Alloenteromonas</taxon>
    </lineage>
</organism>
<dbReference type="Proteomes" id="UP000823634">
    <property type="component" value="Unassembled WGS sequence"/>
</dbReference>
<sequence>MSKKKTLWEHKLATKKAMPRRDPLGMYKDRNDRFFLSKATQRGKAIHPAAVVGEQDHRVLYVLVTHKTGGRYGEYGDPNPNAGRGKDGKPAKVGLNHAVQQSSDAKLWVNKKYSDYRHEPIDPGLDKRVRKYRDGLLREKDERNKK</sequence>
<evidence type="ECO:0000313" key="3">
    <source>
        <dbReference type="Proteomes" id="UP000823634"/>
    </source>
</evidence>
<feature type="compositionally biased region" description="Basic and acidic residues" evidence="1">
    <location>
        <begin position="1"/>
        <end position="12"/>
    </location>
</feature>
<feature type="region of interest" description="Disordered" evidence="1">
    <location>
        <begin position="70"/>
        <end position="91"/>
    </location>
</feature>
<accession>A0A9D9DF01</accession>
<evidence type="ECO:0000256" key="1">
    <source>
        <dbReference type="SAM" id="MobiDB-lite"/>
    </source>
</evidence>
<feature type="region of interest" description="Disordered" evidence="1">
    <location>
        <begin position="1"/>
        <end position="25"/>
    </location>
</feature>
<reference evidence="2" key="2">
    <citation type="journal article" date="2021" name="PeerJ">
        <title>Extensive microbial diversity within the chicken gut microbiome revealed by metagenomics and culture.</title>
        <authorList>
            <person name="Gilroy R."/>
            <person name="Ravi A."/>
            <person name="Getino M."/>
            <person name="Pursley I."/>
            <person name="Horton D.L."/>
            <person name="Alikhan N.F."/>
            <person name="Baker D."/>
            <person name="Gharbi K."/>
            <person name="Hall N."/>
            <person name="Watson M."/>
            <person name="Adriaenssens E.M."/>
            <person name="Foster-Nyarko E."/>
            <person name="Jarju S."/>
            <person name="Secka A."/>
            <person name="Antonio M."/>
            <person name="Oren A."/>
            <person name="Chaudhuri R.R."/>
            <person name="La Ragione R."/>
            <person name="Hildebrand F."/>
            <person name="Pallen M.J."/>
        </authorList>
    </citation>
    <scope>NUCLEOTIDE SEQUENCE</scope>
    <source>
        <strain evidence="2">17113</strain>
    </source>
</reference>